<keyword evidence="2" id="KW-1185">Reference proteome</keyword>
<accession>A0A834WIF2</accession>
<evidence type="ECO:0000313" key="1">
    <source>
        <dbReference type="EMBL" id="KAF7821988.1"/>
    </source>
</evidence>
<gene>
    <name evidence="1" type="ORF">G2W53_027443</name>
</gene>
<dbReference type="Proteomes" id="UP000634136">
    <property type="component" value="Unassembled WGS sequence"/>
</dbReference>
<protein>
    <submittedName>
        <fullName evidence="1">Uncharacterized protein</fullName>
    </submittedName>
</protein>
<comment type="caution">
    <text evidence="1">The sequence shown here is derived from an EMBL/GenBank/DDBJ whole genome shotgun (WGS) entry which is preliminary data.</text>
</comment>
<evidence type="ECO:0000313" key="2">
    <source>
        <dbReference type="Proteomes" id="UP000634136"/>
    </source>
</evidence>
<name>A0A834WIF2_9FABA</name>
<proteinExistence type="predicted"/>
<reference evidence="1" key="1">
    <citation type="submission" date="2020-09" db="EMBL/GenBank/DDBJ databases">
        <title>Genome-Enabled Discovery of Anthraquinone Biosynthesis in Senna tora.</title>
        <authorList>
            <person name="Kang S.-H."/>
            <person name="Pandey R.P."/>
            <person name="Lee C.-M."/>
            <person name="Sim J.-S."/>
            <person name="Jeong J.-T."/>
            <person name="Choi B.-S."/>
            <person name="Jung M."/>
            <person name="Ginzburg D."/>
            <person name="Zhao K."/>
            <person name="Won S.Y."/>
            <person name="Oh T.-J."/>
            <person name="Yu Y."/>
            <person name="Kim N.-H."/>
            <person name="Lee O.R."/>
            <person name="Lee T.-H."/>
            <person name="Bashyal P."/>
            <person name="Kim T.-S."/>
            <person name="Lee W.-H."/>
            <person name="Kawkins C."/>
            <person name="Kim C.-K."/>
            <person name="Kim J.S."/>
            <person name="Ahn B.O."/>
            <person name="Rhee S.Y."/>
            <person name="Sohng J.K."/>
        </authorList>
    </citation>
    <scope>NUCLEOTIDE SEQUENCE</scope>
    <source>
        <tissue evidence="1">Leaf</tissue>
    </source>
</reference>
<organism evidence="1 2">
    <name type="scientific">Senna tora</name>
    <dbReference type="NCBI Taxonomy" id="362788"/>
    <lineage>
        <taxon>Eukaryota</taxon>
        <taxon>Viridiplantae</taxon>
        <taxon>Streptophyta</taxon>
        <taxon>Embryophyta</taxon>
        <taxon>Tracheophyta</taxon>
        <taxon>Spermatophyta</taxon>
        <taxon>Magnoliopsida</taxon>
        <taxon>eudicotyledons</taxon>
        <taxon>Gunneridae</taxon>
        <taxon>Pentapetalae</taxon>
        <taxon>rosids</taxon>
        <taxon>fabids</taxon>
        <taxon>Fabales</taxon>
        <taxon>Fabaceae</taxon>
        <taxon>Caesalpinioideae</taxon>
        <taxon>Cassia clade</taxon>
        <taxon>Senna</taxon>
    </lineage>
</organism>
<dbReference type="EMBL" id="JAAIUW010000008">
    <property type="protein sequence ID" value="KAF7821988.1"/>
    <property type="molecule type" value="Genomic_DNA"/>
</dbReference>
<dbReference type="AlphaFoldDB" id="A0A834WIF2"/>
<sequence length="165" mass="19190">MGGKEFTSKGRLTYRTSLTSQTFTLAGTMIGEDFIAATGIEELGHEFMPRGKKKKRVIENSPPLVRGRKRRGREISHSPVRRLTTTSSPESIHFEEAKMVEQNNRNVSDTIMYPSYLSYWHRFVRRASREMYLLLRFGQHWHERSVGEQPWTESVTGSTRFYSRA</sequence>